<dbReference type="OMA" id="KFATGPP"/>
<evidence type="ECO:0000256" key="3">
    <source>
        <dbReference type="ARBA" id="ARBA00022692"/>
    </source>
</evidence>
<dbReference type="PANTHER" id="PTHR31322">
    <property type="entry name" value="E3 UBIQUITIN-PROTEIN LIGASE TM129"/>
    <property type="match status" value="1"/>
</dbReference>
<feature type="transmembrane region" description="Helical" evidence="6">
    <location>
        <begin position="56"/>
        <end position="73"/>
    </location>
</feature>
<name>A0A665V5C8_ECHNA</name>
<evidence type="ECO:0000256" key="6">
    <source>
        <dbReference type="SAM" id="Phobius"/>
    </source>
</evidence>
<keyword evidence="4 6" id="KW-1133">Transmembrane helix</keyword>
<evidence type="ECO:0000313" key="8">
    <source>
        <dbReference type="Proteomes" id="UP000472264"/>
    </source>
</evidence>
<dbReference type="GeneID" id="115049579"/>
<dbReference type="GO" id="GO:0016567">
    <property type="term" value="P:protein ubiquitination"/>
    <property type="evidence" value="ECO:0007669"/>
    <property type="project" value="InterPro"/>
</dbReference>
<dbReference type="Pfam" id="PF10272">
    <property type="entry name" value="Tmpp129"/>
    <property type="match status" value="1"/>
</dbReference>
<evidence type="ECO:0008006" key="9">
    <source>
        <dbReference type="Google" id="ProtNLM"/>
    </source>
</evidence>
<accession>A0A665V5C8</accession>
<dbReference type="PANTHER" id="PTHR31322:SF2">
    <property type="entry name" value="E3 UBIQUITIN-PROTEIN LIGASE TM129"/>
    <property type="match status" value="1"/>
</dbReference>
<keyword evidence="3 6" id="KW-0812">Transmembrane</keyword>
<dbReference type="AlphaFoldDB" id="A0A665V5C8"/>
<comment type="similarity">
    <text evidence="2">Belongs to the TMEM129 family.</text>
</comment>
<dbReference type="InParanoid" id="A0A665V5C8"/>
<dbReference type="GO" id="GO:0005783">
    <property type="term" value="C:endoplasmic reticulum"/>
    <property type="evidence" value="ECO:0007669"/>
    <property type="project" value="TreeGrafter"/>
</dbReference>
<reference evidence="7" key="1">
    <citation type="submission" date="2021-04" db="EMBL/GenBank/DDBJ databases">
        <authorList>
            <consortium name="Wellcome Sanger Institute Data Sharing"/>
        </authorList>
    </citation>
    <scope>NUCLEOTIDE SEQUENCE [LARGE SCALE GENOMIC DNA]</scope>
</reference>
<keyword evidence="8" id="KW-1185">Reference proteome</keyword>
<dbReference type="FunCoup" id="A0A665V5C8">
    <property type="interactions" value="1797"/>
</dbReference>
<dbReference type="GO" id="GO:0016020">
    <property type="term" value="C:membrane"/>
    <property type="evidence" value="ECO:0007669"/>
    <property type="project" value="UniProtKB-SubCell"/>
</dbReference>
<evidence type="ECO:0000256" key="1">
    <source>
        <dbReference type="ARBA" id="ARBA00004141"/>
    </source>
</evidence>
<dbReference type="RefSeq" id="XP_029367779.1">
    <property type="nucleotide sequence ID" value="XM_029511919.1"/>
</dbReference>
<feature type="transmembrane region" description="Helical" evidence="6">
    <location>
        <begin position="6"/>
        <end position="24"/>
    </location>
</feature>
<sequence>MESPELSFTLVYVVFCLCFVFTPTEFHSAGLTIQNLFSSWLGSEDLGFVQYHVRRTTVTLLVHSALPIGYYMGMCVAAPDRNLGYVFQVSDGWRAFLLLSLCVQVTSWMFIIYWSRHHWHNHPISRALEAHMHPSHSDWCSVAASINTEFRRIDKFATGAPGARVIVTDSWVLKVTTYHVYVALQSECHVTVTESRQHQLSPDSASPAQILTLRVDSINPAVKPFDIRLQSTEYGDLREKLHAPIRNAANVVIHQTISELFLETFRAQVELNQPYPLPTGQEVESCIGCMQVLACTKLVKLCHTDGSESDSDCQQCFCRPMWCLSCLGRWFASRQDQQRPETWLSSTVPCPTCRARFCILDVCAVR</sequence>
<proteinExistence type="inferred from homology"/>
<evidence type="ECO:0000256" key="2">
    <source>
        <dbReference type="ARBA" id="ARBA00007332"/>
    </source>
</evidence>
<dbReference type="Ensembl" id="ENSENLT00000027909.1">
    <property type="protein sequence ID" value="ENSENLP00000027078.1"/>
    <property type="gene ID" value="ENSENLG00000012167.1"/>
</dbReference>
<reference evidence="7" key="2">
    <citation type="submission" date="2025-08" db="UniProtKB">
        <authorList>
            <consortium name="Ensembl"/>
        </authorList>
    </citation>
    <scope>IDENTIFICATION</scope>
</reference>
<dbReference type="CTD" id="92305"/>
<dbReference type="InterPro" id="IPR018801">
    <property type="entry name" value="TM129"/>
</dbReference>
<reference evidence="7" key="3">
    <citation type="submission" date="2025-09" db="UniProtKB">
        <authorList>
            <consortium name="Ensembl"/>
        </authorList>
    </citation>
    <scope>IDENTIFICATION</scope>
</reference>
<comment type="subcellular location">
    <subcellularLocation>
        <location evidence="1">Membrane</location>
        <topology evidence="1">Multi-pass membrane protein</topology>
    </subcellularLocation>
</comment>
<dbReference type="OrthoDB" id="10055027at2759"/>
<evidence type="ECO:0000256" key="5">
    <source>
        <dbReference type="ARBA" id="ARBA00023136"/>
    </source>
</evidence>
<keyword evidence="5 6" id="KW-0472">Membrane</keyword>
<organism evidence="7 8">
    <name type="scientific">Echeneis naucrates</name>
    <name type="common">Live sharksucker</name>
    <dbReference type="NCBI Taxonomy" id="173247"/>
    <lineage>
        <taxon>Eukaryota</taxon>
        <taxon>Metazoa</taxon>
        <taxon>Chordata</taxon>
        <taxon>Craniata</taxon>
        <taxon>Vertebrata</taxon>
        <taxon>Euteleostomi</taxon>
        <taxon>Actinopterygii</taxon>
        <taxon>Neopterygii</taxon>
        <taxon>Teleostei</taxon>
        <taxon>Neoteleostei</taxon>
        <taxon>Acanthomorphata</taxon>
        <taxon>Carangaria</taxon>
        <taxon>Carangiformes</taxon>
        <taxon>Echeneidae</taxon>
        <taxon>Echeneis</taxon>
    </lineage>
</organism>
<feature type="transmembrane region" description="Helical" evidence="6">
    <location>
        <begin position="93"/>
        <end position="114"/>
    </location>
</feature>
<dbReference type="Proteomes" id="UP000472264">
    <property type="component" value="Chromosome 10"/>
</dbReference>
<evidence type="ECO:0000256" key="4">
    <source>
        <dbReference type="ARBA" id="ARBA00022989"/>
    </source>
</evidence>
<gene>
    <name evidence="7" type="primary">tmem129</name>
</gene>
<protein>
    <recommendedName>
        <fullName evidence="9">Transmembrane protein 129</fullName>
    </recommendedName>
</protein>
<evidence type="ECO:0000313" key="7">
    <source>
        <dbReference type="Ensembl" id="ENSENLP00000027078.1"/>
    </source>
</evidence>
<dbReference type="GO" id="GO:0061630">
    <property type="term" value="F:ubiquitin protein ligase activity"/>
    <property type="evidence" value="ECO:0007669"/>
    <property type="project" value="InterPro"/>
</dbReference>